<organism evidence="5 6">
    <name type="scientific">Phytohabitans flavus</name>
    <dbReference type="NCBI Taxonomy" id="1076124"/>
    <lineage>
        <taxon>Bacteria</taxon>
        <taxon>Bacillati</taxon>
        <taxon>Actinomycetota</taxon>
        <taxon>Actinomycetes</taxon>
        <taxon>Micromonosporales</taxon>
        <taxon>Micromonosporaceae</taxon>
    </lineage>
</organism>
<keyword evidence="2" id="KW-0503">Monooxygenase</keyword>
<dbReference type="InterPro" id="IPR050493">
    <property type="entry name" value="FAD-dep_Monooxygenase_BioMet"/>
</dbReference>
<dbReference type="KEGG" id="pfla:Pflav_008310"/>
<keyword evidence="6" id="KW-1185">Reference proteome</keyword>
<sequence length="349" mass="37171">MKIVIIGAGVGGLASAVGLAGAGHEVQVYEQAPELRVGGNGMIVWPSGASILGEFGIPYDEIGQPMNVTNTRIFMGFTVARIDWSKVGQQYGAPPILARRGKIIERLAEQLPEGALKLGLGCRSFENRTSGGTESVKVTLTDGSNVEADVLIGADGHRSSVRRELFGDSTAGYTGWAAWHGVTLMPPDLNPPNEVNVYMGEAGLVALHPLGDDLLYWAFETPWQDGETLPPGAVGPDGVTSRSESAAANLRDRFAAYASPIPELLDMVKDADINLFPFVRHRVLRQWGAGGSPWPATRRTSCRPGWDRAPTRRSRTRGCCGTSSRTPPTRPRPCAGTSGPGARRSGGSR</sequence>
<accession>A0A6F8XKV5</accession>
<reference evidence="5 6" key="2">
    <citation type="submission" date="2020-03" db="EMBL/GenBank/DDBJ databases">
        <authorList>
            <person name="Ichikawa N."/>
            <person name="Kimura A."/>
            <person name="Kitahashi Y."/>
            <person name="Uohara A."/>
        </authorList>
    </citation>
    <scope>NUCLEOTIDE SEQUENCE [LARGE SCALE GENOMIC DNA]</scope>
    <source>
        <strain evidence="5 6">NBRC 107702</strain>
    </source>
</reference>
<evidence type="ECO:0000256" key="2">
    <source>
        <dbReference type="ARBA" id="ARBA00023033"/>
    </source>
</evidence>
<dbReference type="AlphaFoldDB" id="A0A6F8XKV5"/>
<dbReference type="SUPFAM" id="SSF51905">
    <property type="entry name" value="FAD/NAD(P)-binding domain"/>
    <property type="match status" value="1"/>
</dbReference>
<gene>
    <name evidence="5" type="ORF">Pflav_008310</name>
</gene>
<name>A0A6F8XKV5_9ACTN</name>
<evidence type="ECO:0000256" key="1">
    <source>
        <dbReference type="ARBA" id="ARBA00023002"/>
    </source>
</evidence>
<dbReference type="InterPro" id="IPR036188">
    <property type="entry name" value="FAD/NAD-bd_sf"/>
</dbReference>
<reference evidence="5 6" key="1">
    <citation type="submission" date="2020-03" db="EMBL/GenBank/DDBJ databases">
        <title>Whole genome shotgun sequence of Phytohabitans flavus NBRC 107702.</title>
        <authorList>
            <person name="Komaki H."/>
            <person name="Tamura T."/>
        </authorList>
    </citation>
    <scope>NUCLEOTIDE SEQUENCE [LARGE SCALE GENOMIC DNA]</scope>
    <source>
        <strain evidence="5 6">NBRC 107702</strain>
    </source>
</reference>
<proteinExistence type="predicted"/>
<dbReference type="EMBL" id="AP022870">
    <property type="protein sequence ID" value="BCB74421.1"/>
    <property type="molecule type" value="Genomic_DNA"/>
</dbReference>
<feature type="compositionally biased region" description="Low complexity" evidence="3">
    <location>
        <begin position="317"/>
        <end position="349"/>
    </location>
</feature>
<dbReference type="Proteomes" id="UP000502508">
    <property type="component" value="Chromosome"/>
</dbReference>
<evidence type="ECO:0000313" key="5">
    <source>
        <dbReference type="EMBL" id="BCB74421.1"/>
    </source>
</evidence>
<keyword evidence="1" id="KW-0560">Oxidoreductase</keyword>
<protein>
    <recommendedName>
        <fullName evidence="4">FAD-binding domain-containing protein</fullName>
    </recommendedName>
</protein>
<dbReference type="GO" id="GO:0004497">
    <property type="term" value="F:monooxygenase activity"/>
    <property type="evidence" value="ECO:0007669"/>
    <property type="project" value="UniProtKB-KW"/>
</dbReference>
<dbReference type="GO" id="GO:0071949">
    <property type="term" value="F:FAD binding"/>
    <property type="evidence" value="ECO:0007669"/>
    <property type="project" value="InterPro"/>
</dbReference>
<evidence type="ECO:0000313" key="6">
    <source>
        <dbReference type="Proteomes" id="UP000502508"/>
    </source>
</evidence>
<dbReference type="PANTHER" id="PTHR13789:SF309">
    <property type="entry name" value="PUTATIVE (AFU_ORTHOLOGUE AFUA_6G14510)-RELATED"/>
    <property type="match status" value="1"/>
</dbReference>
<dbReference type="Pfam" id="PF01494">
    <property type="entry name" value="FAD_binding_3"/>
    <property type="match status" value="1"/>
</dbReference>
<evidence type="ECO:0000256" key="3">
    <source>
        <dbReference type="SAM" id="MobiDB-lite"/>
    </source>
</evidence>
<feature type="domain" description="FAD-binding" evidence="4">
    <location>
        <begin position="2"/>
        <end position="212"/>
    </location>
</feature>
<dbReference type="Gene3D" id="3.50.50.60">
    <property type="entry name" value="FAD/NAD(P)-binding domain"/>
    <property type="match status" value="1"/>
</dbReference>
<dbReference type="PANTHER" id="PTHR13789">
    <property type="entry name" value="MONOOXYGENASE"/>
    <property type="match status" value="1"/>
</dbReference>
<dbReference type="InterPro" id="IPR002938">
    <property type="entry name" value="FAD-bd"/>
</dbReference>
<evidence type="ECO:0000259" key="4">
    <source>
        <dbReference type="Pfam" id="PF01494"/>
    </source>
</evidence>
<dbReference type="PRINTS" id="PR00420">
    <property type="entry name" value="RNGMNOXGNASE"/>
</dbReference>
<feature type="region of interest" description="Disordered" evidence="3">
    <location>
        <begin position="289"/>
        <end position="349"/>
    </location>
</feature>